<dbReference type="AlphaFoldDB" id="A0A8X6MKA9"/>
<evidence type="ECO:0000313" key="4">
    <source>
        <dbReference type="Proteomes" id="UP000886998"/>
    </source>
</evidence>
<protein>
    <recommendedName>
        <fullName evidence="2">MADF domain-containing protein</fullName>
    </recommendedName>
</protein>
<gene>
    <name evidence="3" type="ORF">TNIN_80421</name>
</gene>
<proteinExistence type="predicted"/>
<dbReference type="InterPro" id="IPR006578">
    <property type="entry name" value="MADF-dom"/>
</dbReference>
<dbReference type="OrthoDB" id="6487365at2759"/>
<evidence type="ECO:0000259" key="2">
    <source>
        <dbReference type="Pfam" id="PF10545"/>
    </source>
</evidence>
<feature type="domain" description="MADF" evidence="2">
    <location>
        <begin position="15"/>
        <end position="60"/>
    </location>
</feature>
<dbReference type="Proteomes" id="UP000886998">
    <property type="component" value="Unassembled WGS sequence"/>
</dbReference>
<name>A0A8X6MKA9_9ARAC</name>
<feature type="compositionally biased region" description="Polar residues" evidence="1">
    <location>
        <begin position="90"/>
        <end position="109"/>
    </location>
</feature>
<evidence type="ECO:0000256" key="1">
    <source>
        <dbReference type="SAM" id="MobiDB-lite"/>
    </source>
</evidence>
<keyword evidence="4" id="KW-1185">Reference proteome</keyword>
<dbReference type="EMBL" id="BMAV01028003">
    <property type="protein sequence ID" value="GFS64119.1"/>
    <property type="molecule type" value="Genomic_DNA"/>
</dbReference>
<evidence type="ECO:0000313" key="3">
    <source>
        <dbReference type="EMBL" id="GFS64119.1"/>
    </source>
</evidence>
<comment type="caution">
    <text evidence="3">The sequence shown here is derived from an EMBL/GenBank/DDBJ whole genome shotgun (WGS) entry which is preliminary data.</text>
</comment>
<feature type="region of interest" description="Disordered" evidence="1">
    <location>
        <begin position="90"/>
        <end position="114"/>
    </location>
</feature>
<organism evidence="3 4">
    <name type="scientific">Trichonephila inaurata madagascariensis</name>
    <dbReference type="NCBI Taxonomy" id="2747483"/>
    <lineage>
        <taxon>Eukaryota</taxon>
        <taxon>Metazoa</taxon>
        <taxon>Ecdysozoa</taxon>
        <taxon>Arthropoda</taxon>
        <taxon>Chelicerata</taxon>
        <taxon>Arachnida</taxon>
        <taxon>Araneae</taxon>
        <taxon>Araneomorphae</taxon>
        <taxon>Entelegynae</taxon>
        <taxon>Araneoidea</taxon>
        <taxon>Nephilidae</taxon>
        <taxon>Trichonephila</taxon>
        <taxon>Trichonephila inaurata</taxon>
    </lineage>
</organism>
<dbReference type="Pfam" id="PF10545">
    <property type="entry name" value="MADF_DNA_bdg"/>
    <property type="match status" value="1"/>
</dbReference>
<reference evidence="3" key="1">
    <citation type="submission" date="2020-08" db="EMBL/GenBank/DDBJ databases">
        <title>Multicomponent nature underlies the extraordinary mechanical properties of spider dragline silk.</title>
        <authorList>
            <person name="Kono N."/>
            <person name="Nakamura H."/>
            <person name="Mori M."/>
            <person name="Yoshida Y."/>
            <person name="Ohtoshi R."/>
            <person name="Malay A.D."/>
            <person name="Moran D.A.P."/>
            <person name="Tomita M."/>
            <person name="Numata K."/>
            <person name="Arakawa K."/>
        </authorList>
    </citation>
    <scope>NUCLEOTIDE SEQUENCE</scope>
</reference>
<accession>A0A8X6MKA9</accession>
<sequence length="145" mass="16906">MNERWPALEAFLIPEVCIAKFQNLRTYYHNERKKLSSFRSGTGARGFVPKWEHFARLQFLDDTIKPLITPLNVIAEDLFENFVEPPLIPCSQSQSEQPQGIRKSTSTPRVKNRKVDSSHEDFYESMQKCFGLWAKKQSMRLLLLS</sequence>